<dbReference type="AlphaFoldDB" id="A0A562R8Y6"/>
<evidence type="ECO:0008006" key="3">
    <source>
        <dbReference type="Google" id="ProtNLM"/>
    </source>
</evidence>
<name>A0A562R8Y6_9BACT</name>
<dbReference type="Gene3D" id="3.40.50.2020">
    <property type="match status" value="1"/>
</dbReference>
<dbReference type="RefSeq" id="WP_144686532.1">
    <property type="nucleotide sequence ID" value="NZ_VLLC01000036.1"/>
</dbReference>
<dbReference type="Proteomes" id="UP000318307">
    <property type="component" value="Unassembled WGS sequence"/>
</dbReference>
<dbReference type="CDD" id="cd06223">
    <property type="entry name" value="PRTases_typeI"/>
    <property type="match status" value="1"/>
</dbReference>
<dbReference type="EMBL" id="VLLC01000036">
    <property type="protein sequence ID" value="TWI65538.1"/>
    <property type="molecule type" value="Genomic_DNA"/>
</dbReference>
<dbReference type="InterPro" id="IPR000836">
    <property type="entry name" value="PRTase_dom"/>
</dbReference>
<dbReference type="OrthoDB" id="7596655at2"/>
<sequence length="240" mass="26551">MERIYPFPKTARHFHCFTRDEDIKQHPAYKQGKAGDTDAALDLIEELALDPLLALRGKFPEGSIYVSPFAREASGDNALPLILSLVCAELYSGISEIDIVQKERVFHTGADPMERLIARPSFEGTIQHGGQYVLVDDVTSMGSTLAELANFILLNGGYVTGSLLLVNAGRSKDFRAPAKPIRLLEERYGDAIRQIFGIHPPALTANEAGYLVGFRTLDEIRNRCAKAEKETTQRLLSKGY</sequence>
<accession>A0A562R8Y6</accession>
<comment type="caution">
    <text evidence="1">The sequence shown here is derived from an EMBL/GenBank/DDBJ whole genome shotgun (WGS) entry which is preliminary data.</text>
</comment>
<organism evidence="1 2">
    <name type="scientific">Desulfobotulus alkaliphilus</name>
    <dbReference type="NCBI Taxonomy" id="622671"/>
    <lineage>
        <taxon>Bacteria</taxon>
        <taxon>Pseudomonadati</taxon>
        <taxon>Thermodesulfobacteriota</taxon>
        <taxon>Desulfobacteria</taxon>
        <taxon>Desulfobacterales</taxon>
        <taxon>Desulfobacteraceae</taxon>
        <taxon>Desulfobotulus</taxon>
    </lineage>
</organism>
<dbReference type="InterPro" id="IPR029057">
    <property type="entry name" value="PRTase-like"/>
</dbReference>
<keyword evidence="2" id="KW-1185">Reference proteome</keyword>
<gene>
    <name evidence="1" type="ORF">LZ24_03039</name>
</gene>
<protein>
    <recommendedName>
        <fullName evidence="3">Phosphoribosyltransferase</fullName>
    </recommendedName>
</protein>
<proteinExistence type="predicted"/>
<dbReference type="SUPFAM" id="SSF53271">
    <property type="entry name" value="PRTase-like"/>
    <property type="match status" value="1"/>
</dbReference>
<evidence type="ECO:0000313" key="2">
    <source>
        <dbReference type="Proteomes" id="UP000318307"/>
    </source>
</evidence>
<evidence type="ECO:0000313" key="1">
    <source>
        <dbReference type="EMBL" id="TWI65538.1"/>
    </source>
</evidence>
<reference evidence="1 2" key="1">
    <citation type="submission" date="2019-07" db="EMBL/GenBank/DDBJ databases">
        <title>Genome sequencing of 100 strains of the haloalkaliphilic chemolithoautotrophic sulfur-oxidizing bacterium Thioalkalivibrio.</title>
        <authorList>
            <person name="Muyzer G."/>
        </authorList>
    </citation>
    <scope>NUCLEOTIDE SEQUENCE [LARGE SCALE GENOMIC DNA]</scope>
    <source>
        <strain evidence="1 2">ASO4-4</strain>
    </source>
</reference>